<dbReference type="PANTHER" id="PTHR23176">
    <property type="entry name" value="RHO/RAC/CDC GTPASE-ACTIVATING PROTEIN"/>
    <property type="match status" value="1"/>
</dbReference>
<feature type="coiled-coil region" evidence="3">
    <location>
        <begin position="141"/>
        <end position="200"/>
    </location>
</feature>
<dbReference type="InterPro" id="IPR001060">
    <property type="entry name" value="FCH_dom"/>
</dbReference>
<dbReference type="SUPFAM" id="SSF48350">
    <property type="entry name" value="GTPase activation domain, GAP"/>
    <property type="match status" value="1"/>
</dbReference>
<accession>A0AAN4T8J3</accession>
<dbReference type="SMART" id="SM00055">
    <property type="entry name" value="FCH"/>
    <property type="match status" value="1"/>
</dbReference>
<evidence type="ECO:0000256" key="3">
    <source>
        <dbReference type="SAM" id="Coils"/>
    </source>
</evidence>
<proteinExistence type="predicted"/>
<dbReference type="EMBL" id="BCLY01000004">
    <property type="protein sequence ID" value="GAQ04807.1"/>
    <property type="molecule type" value="Genomic_DNA"/>
</dbReference>
<feature type="compositionally biased region" description="Polar residues" evidence="4">
    <location>
        <begin position="382"/>
        <end position="403"/>
    </location>
</feature>
<feature type="compositionally biased region" description="Low complexity" evidence="4">
    <location>
        <begin position="408"/>
        <end position="443"/>
    </location>
</feature>
<dbReference type="AlphaFoldDB" id="A0AAN4T8J3"/>
<dbReference type="InterPro" id="IPR027267">
    <property type="entry name" value="AH/BAR_dom_sf"/>
</dbReference>
<feature type="domain" description="F-BAR" evidence="6">
    <location>
        <begin position="44"/>
        <end position="311"/>
    </location>
</feature>
<dbReference type="Gene3D" id="1.20.1270.60">
    <property type="entry name" value="Arfaptin homology (AH) domain/BAR domain"/>
    <property type="match status" value="1"/>
</dbReference>
<evidence type="ECO:0000313" key="8">
    <source>
        <dbReference type="Proteomes" id="UP000051487"/>
    </source>
</evidence>
<dbReference type="InterPro" id="IPR050729">
    <property type="entry name" value="Rho-GAP"/>
</dbReference>
<dbReference type="Pfam" id="PF00620">
    <property type="entry name" value="RhoGAP"/>
    <property type="match status" value="1"/>
</dbReference>
<dbReference type="PANTHER" id="PTHR23176:SF136">
    <property type="entry name" value="RHO GTPASE ACTIVATOR (RGD1)"/>
    <property type="match status" value="1"/>
</dbReference>
<dbReference type="InterPro" id="IPR008936">
    <property type="entry name" value="Rho_GTPase_activation_prot"/>
</dbReference>
<dbReference type="InterPro" id="IPR000198">
    <property type="entry name" value="RhoGAP_dom"/>
</dbReference>
<feature type="domain" description="Rho-GAP" evidence="5">
    <location>
        <begin position="498"/>
        <end position="696"/>
    </location>
</feature>
<dbReference type="SMART" id="SM00324">
    <property type="entry name" value="RhoGAP"/>
    <property type="match status" value="1"/>
</dbReference>
<keyword evidence="2 3" id="KW-0175">Coiled coil</keyword>
<feature type="compositionally biased region" description="Pro residues" evidence="4">
    <location>
        <begin position="444"/>
        <end position="453"/>
    </location>
</feature>
<dbReference type="GO" id="GO:0005938">
    <property type="term" value="C:cell cortex"/>
    <property type="evidence" value="ECO:0007669"/>
    <property type="project" value="UniProtKB-ARBA"/>
</dbReference>
<dbReference type="SUPFAM" id="SSF103657">
    <property type="entry name" value="BAR/IMD domain-like"/>
    <property type="match status" value="1"/>
</dbReference>
<dbReference type="CDD" id="cd07652">
    <property type="entry name" value="F-BAR_Rgd1"/>
    <property type="match status" value="1"/>
</dbReference>
<name>A0AAN4T8J3_ASPLE</name>
<evidence type="ECO:0000256" key="4">
    <source>
        <dbReference type="SAM" id="MobiDB-lite"/>
    </source>
</evidence>
<dbReference type="PROSITE" id="PS50238">
    <property type="entry name" value="RHOGAP"/>
    <property type="match status" value="1"/>
</dbReference>
<keyword evidence="1" id="KW-0343">GTPase activation</keyword>
<dbReference type="Gene3D" id="1.10.555.10">
    <property type="entry name" value="Rho GTPase activation protein"/>
    <property type="match status" value="1"/>
</dbReference>
<dbReference type="Proteomes" id="UP000051487">
    <property type="component" value="Unassembled WGS sequence"/>
</dbReference>
<comment type="caution">
    <text evidence="7">The sequence shown here is derived from an EMBL/GenBank/DDBJ whole genome shotgun (WGS) entry which is preliminary data.</text>
</comment>
<evidence type="ECO:0000313" key="7">
    <source>
        <dbReference type="EMBL" id="GAQ04807.1"/>
    </source>
</evidence>
<dbReference type="Pfam" id="PF00611">
    <property type="entry name" value="FCH"/>
    <property type="match status" value="1"/>
</dbReference>
<feature type="region of interest" description="Disordered" evidence="4">
    <location>
        <begin position="1"/>
        <end position="44"/>
    </location>
</feature>
<gene>
    <name evidence="7" type="ORF">ALT_2128</name>
</gene>
<dbReference type="PROSITE" id="PS51741">
    <property type="entry name" value="F_BAR"/>
    <property type="match status" value="1"/>
</dbReference>
<evidence type="ECO:0000259" key="5">
    <source>
        <dbReference type="PROSITE" id="PS50238"/>
    </source>
</evidence>
<dbReference type="FunFam" id="1.20.1270.60:FF:000063">
    <property type="entry name" value="Rho GTPase activator"/>
    <property type="match status" value="1"/>
</dbReference>
<dbReference type="InterPro" id="IPR031160">
    <property type="entry name" value="F_BAR_dom"/>
</dbReference>
<evidence type="ECO:0000259" key="6">
    <source>
        <dbReference type="PROSITE" id="PS51741"/>
    </source>
</evidence>
<sequence length="699" mass="76290">MADVATPDGSAPIIPVLRDPDAPPSSAGSAGLSEVRPGPPPMTEEVKARLDKVIYSDIGITTLLARLKQSVASAKDFSAFLKKRSSLEEEHAQGLRKLSRSLNDAANRPDNRQGTYGSSYNDLNRFHERMADHGLQFAVSLQQMADDLHELATNIEKGRKQWKQTGLSAEKRVTEAEAAAEKAKAKYESLAEQYDRVKTGDKQGGKFGLKGHKSAAQHEEELLRKVQNADGDYAAKVTAAQAARRELISTHRPQAVQNIQKLIAECDSGLTLQLQKFGMIVMRLGIETDFSIFALTHAPATFNEKLLLGQGLSITPLDEGAGSGSIGPRSLYEVVRQIDNQKDFQDYILSYEHNPGAVTSEQVQYQRHPTLGGTPIPVAPASQPSTQNKRQSTMFPSSFSQQHLPIGQPSTQPSGPAAAPSPAPASAQSTQPSSFQPHPDSFSSPPPFQPPYPTSSGLPAQDQHNVNKPPVTAPANPLPPPGNSFQQNLPPLRPVFGVSLEDLYARDGTAVPMIVYQCLQAIELFGLDVEGIYRLSGSANHINHMKSLFDNDSSQVDFTNPESFYHDVNSVAGLLKQFFRELPDPLFTSRYYSDFINAARIDDDIQRRDSLHALVNNLPDAHYATLRALILASDSAFTHHLNKVQEHYMNNRMNAGNIAICFGPTLMGASSGGNIADAGWQVRVIETILVNTFQIFDDD</sequence>
<feature type="region of interest" description="Disordered" evidence="4">
    <location>
        <begin position="368"/>
        <end position="490"/>
    </location>
</feature>
<dbReference type="GO" id="GO:0007165">
    <property type="term" value="P:signal transduction"/>
    <property type="evidence" value="ECO:0007669"/>
    <property type="project" value="InterPro"/>
</dbReference>
<dbReference type="FunFam" id="1.10.555.10:FF:000041">
    <property type="entry name" value="Rho GTPase activator (Rgd1)"/>
    <property type="match status" value="1"/>
</dbReference>
<evidence type="ECO:0000256" key="1">
    <source>
        <dbReference type="ARBA" id="ARBA00022468"/>
    </source>
</evidence>
<reference evidence="7 8" key="1">
    <citation type="submission" date="2015-11" db="EMBL/GenBank/DDBJ databases">
        <title>Aspergillus lentulus strain IFM 54703T.</title>
        <authorList>
            <person name="Kusuya Y."/>
            <person name="Sakai K."/>
            <person name="Kamei K."/>
            <person name="Takahashi H."/>
            <person name="Yaguchi T."/>
        </authorList>
    </citation>
    <scope>NUCLEOTIDE SEQUENCE [LARGE SCALE GENOMIC DNA]</scope>
    <source>
        <strain evidence="7 8">IFM 54703</strain>
    </source>
</reference>
<dbReference type="GO" id="GO:0005096">
    <property type="term" value="F:GTPase activator activity"/>
    <property type="evidence" value="ECO:0007669"/>
    <property type="project" value="UniProtKB-KW"/>
</dbReference>
<evidence type="ECO:0000256" key="2">
    <source>
        <dbReference type="PROSITE-ProRule" id="PRU01077"/>
    </source>
</evidence>
<protein>
    <submittedName>
        <fullName evidence="7">Beta-chimaerin</fullName>
    </submittedName>
</protein>
<organism evidence="7 8">
    <name type="scientific">Aspergillus lentulus</name>
    <dbReference type="NCBI Taxonomy" id="293939"/>
    <lineage>
        <taxon>Eukaryota</taxon>
        <taxon>Fungi</taxon>
        <taxon>Dikarya</taxon>
        <taxon>Ascomycota</taxon>
        <taxon>Pezizomycotina</taxon>
        <taxon>Eurotiomycetes</taxon>
        <taxon>Eurotiomycetidae</taxon>
        <taxon>Eurotiales</taxon>
        <taxon>Aspergillaceae</taxon>
        <taxon>Aspergillus</taxon>
        <taxon>Aspergillus subgen. Fumigati</taxon>
    </lineage>
</organism>